<reference evidence="1 2" key="1">
    <citation type="submission" date="2019-03" db="EMBL/GenBank/DDBJ databases">
        <title>Metabolic reconstructions from genomes of highly enriched 'Candidatus Accumulibacter' and 'Candidatus Competibacter' bioreactor populations.</title>
        <authorList>
            <person name="Annavajhala M.K."/>
            <person name="Welles L."/>
            <person name="Abbas B."/>
            <person name="Sorokin D."/>
            <person name="Park H."/>
            <person name="Van Loosdrecht M."/>
            <person name="Chandran K."/>
        </authorList>
    </citation>
    <scope>NUCLEOTIDE SEQUENCE [LARGE SCALE GENOMIC DNA]</scope>
    <source>
        <strain evidence="1 2">SBR_G</strain>
    </source>
</reference>
<dbReference type="RefSeq" id="WP_169247557.1">
    <property type="nucleotide sequence ID" value="NZ_SPMZ01000010.1"/>
</dbReference>
<name>A0ABX1TG03_9GAMM</name>
<dbReference type="InterPro" id="IPR006756">
    <property type="entry name" value="Phenol_hydroxylase"/>
</dbReference>
<accession>A0ABX1TG03</accession>
<dbReference type="Pfam" id="PF04663">
    <property type="entry name" value="Phenol_monoox"/>
    <property type="match status" value="1"/>
</dbReference>
<evidence type="ECO:0000313" key="1">
    <source>
        <dbReference type="EMBL" id="NMQ18296.1"/>
    </source>
</evidence>
<proteinExistence type="predicted"/>
<sequence length="119" mass="13141">MSVKALYDYPVVPKDTVEQFHGNQLVFIGWDQHLMFCSPIALPLPPALPFAALVEQVLTDAYGQHPEFTRIDWSRVEWLLDGQPFTPNPVAGLRDNGIGHKSVIRFRTPGLNGIAGSGS</sequence>
<dbReference type="InterPro" id="IPR043010">
    <property type="entry name" value="Phenol_hydroxylase_sf"/>
</dbReference>
<dbReference type="Gene3D" id="3.10.20.560">
    <property type="entry name" value="Phenol hydroxylase"/>
    <property type="match status" value="1"/>
</dbReference>
<comment type="caution">
    <text evidence="1">The sequence shown here is derived from an EMBL/GenBank/DDBJ whole genome shotgun (WGS) entry which is preliminary data.</text>
</comment>
<organism evidence="1 2">
    <name type="scientific">Candidatus Competibacter phosphatis</name>
    <dbReference type="NCBI Taxonomy" id="221280"/>
    <lineage>
        <taxon>Bacteria</taxon>
        <taxon>Pseudomonadati</taxon>
        <taxon>Pseudomonadota</taxon>
        <taxon>Gammaproteobacteria</taxon>
        <taxon>Candidatus Competibacteraceae</taxon>
        <taxon>Candidatus Competibacter</taxon>
    </lineage>
</organism>
<gene>
    <name evidence="1" type="ORF">E4P82_03245</name>
</gene>
<protein>
    <submittedName>
        <fullName evidence="1">Phenol hydroxylase</fullName>
    </submittedName>
</protein>
<dbReference type="Proteomes" id="UP000760480">
    <property type="component" value="Unassembled WGS sequence"/>
</dbReference>
<evidence type="ECO:0000313" key="2">
    <source>
        <dbReference type="Proteomes" id="UP000760480"/>
    </source>
</evidence>
<keyword evidence="2" id="KW-1185">Reference proteome</keyword>
<dbReference type="EMBL" id="SPMZ01000010">
    <property type="protein sequence ID" value="NMQ18296.1"/>
    <property type="molecule type" value="Genomic_DNA"/>
</dbReference>